<dbReference type="CDD" id="cd03443">
    <property type="entry name" value="PaaI_thioesterase"/>
    <property type="match status" value="1"/>
</dbReference>
<evidence type="ECO:0000256" key="2">
    <source>
        <dbReference type="ARBA" id="ARBA00022801"/>
    </source>
</evidence>
<keyword evidence="2" id="KW-0378">Hydrolase</keyword>
<evidence type="ECO:0000313" key="4">
    <source>
        <dbReference type="EMBL" id="BBE41968.1"/>
    </source>
</evidence>
<evidence type="ECO:0000256" key="1">
    <source>
        <dbReference type="ARBA" id="ARBA00008324"/>
    </source>
</evidence>
<dbReference type="PANTHER" id="PTHR21660">
    <property type="entry name" value="THIOESTERASE SUPERFAMILY MEMBER-RELATED"/>
    <property type="match status" value="1"/>
</dbReference>
<keyword evidence="5" id="KW-1185">Reference proteome</keyword>
<dbReference type="AlphaFoldDB" id="A0A4P2VLF6"/>
<evidence type="ECO:0000259" key="3">
    <source>
        <dbReference type="Pfam" id="PF03061"/>
    </source>
</evidence>
<dbReference type="Gene3D" id="3.10.129.10">
    <property type="entry name" value="Hotdog Thioesterase"/>
    <property type="match status" value="1"/>
</dbReference>
<comment type="similarity">
    <text evidence="1">Belongs to the thioesterase PaaI family.</text>
</comment>
<dbReference type="EMBL" id="AP018732">
    <property type="protein sequence ID" value="BBE41968.1"/>
    <property type="molecule type" value="Genomic_DNA"/>
</dbReference>
<name>A0A4P2VLF6_9ARCH</name>
<protein>
    <recommendedName>
        <fullName evidence="3">Thioesterase domain-containing protein</fullName>
    </recommendedName>
</protein>
<reference evidence="4 5" key="1">
    <citation type="journal article" date="2019" name="ISME J.">
        <title>Isolation and characterization of a thermophilic sulfur- and iron-reducing thaumarchaeote from a terrestrial acidic hot spring.</title>
        <authorList>
            <person name="Kato S."/>
            <person name="Itoh T."/>
            <person name="Yuki M."/>
            <person name="Nagamori M."/>
            <person name="Ohnishi M."/>
            <person name="Uematsu K."/>
            <person name="Suzuki K."/>
            <person name="Takashina T."/>
            <person name="Ohkuma M."/>
        </authorList>
    </citation>
    <scope>NUCLEOTIDE SEQUENCE [LARGE SCALE GENOMIC DNA]</scope>
    <source>
        <strain evidence="4 5">NAS-02</strain>
    </source>
</reference>
<accession>A0A4P2VLF6</accession>
<dbReference type="SUPFAM" id="SSF54637">
    <property type="entry name" value="Thioesterase/thiol ester dehydrase-isomerase"/>
    <property type="match status" value="1"/>
</dbReference>
<dbReference type="Proteomes" id="UP000509448">
    <property type="component" value="Chromosome"/>
</dbReference>
<dbReference type="InterPro" id="IPR039298">
    <property type="entry name" value="ACOT13"/>
</dbReference>
<feature type="domain" description="Thioesterase" evidence="3">
    <location>
        <begin position="40"/>
        <end position="114"/>
    </location>
</feature>
<dbReference type="GO" id="GO:0047617">
    <property type="term" value="F:fatty acyl-CoA hydrolase activity"/>
    <property type="evidence" value="ECO:0007669"/>
    <property type="project" value="InterPro"/>
</dbReference>
<dbReference type="InterPro" id="IPR003736">
    <property type="entry name" value="PAAI_dom"/>
</dbReference>
<dbReference type="OrthoDB" id="24516at2157"/>
<evidence type="ECO:0000313" key="5">
    <source>
        <dbReference type="Proteomes" id="UP000509448"/>
    </source>
</evidence>
<dbReference type="RefSeq" id="WP_174448253.1">
    <property type="nucleotide sequence ID" value="NZ_AP018732.1"/>
</dbReference>
<sequence>MPAVEDAPYPRLLGIREELRERGRVVVAMDVDPGRHMNAMGVVHGGAIASLVDSAAGRAVASMIGGDARMATIELKVNYIQPSRGGTIRAEGRVVHAGTRIAVVEVDVTQDGSLVAKALATYYLWSSPPADHGAVNRST</sequence>
<proteinExistence type="inferred from homology"/>
<dbReference type="Pfam" id="PF03061">
    <property type="entry name" value="4HBT"/>
    <property type="match status" value="1"/>
</dbReference>
<dbReference type="InterPro" id="IPR006683">
    <property type="entry name" value="Thioestr_dom"/>
</dbReference>
<gene>
    <name evidence="4" type="ORF">NAS2_0579</name>
</gene>
<dbReference type="InterPro" id="IPR029069">
    <property type="entry name" value="HotDog_dom_sf"/>
</dbReference>
<dbReference type="GeneID" id="55584396"/>
<dbReference type="KEGG" id="ccai:NAS2_0579"/>
<organism evidence="4 5">
    <name type="scientific">Conexivisphaera calida</name>
    <dbReference type="NCBI Taxonomy" id="1874277"/>
    <lineage>
        <taxon>Archaea</taxon>
        <taxon>Nitrososphaerota</taxon>
        <taxon>Conexivisphaeria</taxon>
        <taxon>Conexivisphaerales</taxon>
        <taxon>Conexivisphaeraceae</taxon>
        <taxon>Conexivisphaera</taxon>
    </lineage>
</organism>
<dbReference type="PANTHER" id="PTHR21660:SF1">
    <property type="entry name" value="ACYL-COENZYME A THIOESTERASE 13"/>
    <property type="match status" value="1"/>
</dbReference>
<dbReference type="NCBIfam" id="TIGR00369">
    <property type="entry name" value="unchar_dom_1"/>
    <property type="match status" value="1"/>
</dbReference>